<name>A0A226RW33_9LACO</name>
<gene>
    <name evidence="7" type="ORF">AYP82_00500</name>
</gene>
<evidence type="ECO:0000313" key="7">
    <source>
        <dbReference type="EMBL" id="OXC22702.1"/>
    </source>
</evidence>
<organism evidence="7 8">
    <name type="scientific">Lactobacillus crispatus</name>
    <dbReference type="NCBI Taxonomy" id="47770"/>
    <lineage>
        <taxon>Bacteria</taxon>
        <taxon>Bacillati</taxon>
        <taxon>Bacillota</taxon>
        <taxon>Bacilli</taxon>
        <taxon>Lactobacillales</taxon>
        <taxon>Lactobacillaceae</taxon>
        <taxon>Lactobacillus</taxon>
    </lineage>
</organism>
<accession>A0A226RW33</accession>
<keyword evidence="3" id="KW-1003">Cell membrane</keyword>
<proteinExistence type="inferred from homology"/>
<dbReference type="RefSeq" id="WP_049764564.1">
    <property type="nucleotide sequence ID" value="NZ_CP174185.1"/>
</dbReference>
<evidence type="ECO:0000256" key="4">
    <source>
        <dbReference type="ARBA" id="ARBA00022692"/>
    </source>
</evidence>
<comment type="caution">
    <text evidence="7">The sequence shown here is derived from an EMBL/GenBank/DDBJ whole genome shotgun (WGS) entry which is preliminary data.</text>
</comment>
<evidence type="ECO:0000256" key="1">
    <source>
        <dbReference type="ARBA" id="ARBA00004651"/>
    </source>
</evidence>
<keyword evidence="4" id="KW-0812">Transmembrane</keyword>
<evidence type="ECO:0000256" key="3">
    <source>
        <dbReference type="ARBA" id="ARBA00022475"/>
    </source>
</evidence>
<evidence type="ECO:0000256" key="2">
    <source>
        <dbReference type="ARBA" id="ARBA00007977"/>
    </source>
</evidence>
<evidence type="ECO:0000256" key="5">
    <source>
        <dbReference type="ARBA" id="ARBA00022989"/>
    </source>
</evidence>
<keyword evidence="6" id="KW-0472">Membrane</keyword>
<dbReference type="Pfam" id="PF03601">
    <property type="entry name" value="Cons_hypoth698"/>
    <property type="match status" value="1"/>
</dbReference>
<dbReference type="EMBL" id="LYQW01000022">
    <property type="protein sequence ID" value="OXC22702.1"/>
    <property type="molecule type" value="Genomic_DNA"/>
</dbReference>
<keyword evidence="5" id="KW-1133">Transmembrane helix</keyword>
<evidence type="ECO:0008006" key="9">
    <source>
        <dbReference type="Google" id="ProtNLM"/>
    </source>
</evidence>
<sequence length="348" mass="37002">MEGFLLTNIIKTKSFWLATAMTLFCSVAGIFLAKLPYVNLIGALVIALLLGIALQITPQSVQAEAKAGMGFISNKFLRLGIILLGFRLNLTKLADAGVKTILVAALAVSGTIVLTYWLSRKFGAEDELAILSACGCGVCGAAAVMGVSPQIETSDEERKRENEVLAVAVVCVMGTVFTLLEIVLKPLLGLTDTQYGVVAGGSLHEIAHAVAAGSAFGEVSLDSALIMKLSRVLLLAPVALIVGYWYQKRLVTESEAEHIRAPKKLPIPWFLGGFILTSIIGTFLPMSARTLDFLVQAAYVFLGMAMAALGISVNFKVIFKRGGSVFGAAAVSSTCLLVFMIIMSKIFF</sequence>
<dbReference type="PANTHER" id="PTHR30106:SF2">
    <property type="entry name" value="UPF0324 INNER MEMBRANE PROTEIN YEIH"/>
    <property type="match status" value="1"/>
</dbReference>
<dbReference type="GO" id="GO:0005886">
    <property type="term" value="C:plasma membrane"/>
    <property type="evidence" value="ECO:0007669"/>
    <property type="project" value="UniProtKB-SubCell"/>
</dbReference>
<dbReference type="InterPro" id="IPR018383">
    <property type="entry name" value="UPF0324_pro"/>
</dbReference>
<evidence type="ECO:0000256" key="6">
    <source>
        <dbReference type="ARBA" id="ARBA00023136"/>
    </source>
</evidence>
<reference evidence="7 8" key="1">
    <citation type="submission" date="2016-05" db="EMBL/GenBank/DDBJ databases">
        <authorList>
            <person name="Johnson T.J."/>
            <person name="Youmans B.P."/>
            <person name="Case K.A."/>
        </authorList>
    </citation>
    <scope>NUCLEOTIDE SEQUENCE [LARGE SCALE GENOMIC DNA]</scope>
    <source>
        <strain evidence="7 8">UMNLC6</strain>
    </source>
</reference>
<comment type="subcellular location">
    <subcellularLocation>
        <location evidence="1">Cell membrane</location>
        <topology evidence="1">Multi-pass membrane protein</topology>
    </subcellularLocation>
</comment>
<protein>
    <recommendedName>
        <fullName evidence="9">Sulfate exporter family transporter</fullName>
    </recommendedName>
</protein>
<dbReference type="Proteomes" id="UP000198437">
    <property type="component" value="Unassembled WGS sequence"/>
</dbReference>
<dbReference type="AlphaFoldDB" id="A0A226RW33"/>
<evidence type="ECO:0000313" key="8">
    <source>
        <dbReference type="Proteomes" id="UP000198437"/>
    </source>
</evidence>
<dbReference type="PANTHER" id="PTHR30106">
    <property type="entry name" value="INNER MEMBRANE PROTEIN YEIH-RELATED"/>
    <property type="match status" value="1"/>
</dbReference>
<comment type="similarity">
    <text evidence="2">Belongs to the UPF0324 family.</text>
</comment>